<keyword evidence="3" id="KW-1185">Reference proteome</keyword>
<protein>
    <recommendedName>
        <fullName evidence="1">VLRF1 domain-containing protein</fullName>
    </recommendedName>
</protein>
<organism evidence="2 3">
    <name type="scientific">Adhaeribacter terreus</name>
    <dbReference type="NCBI Taxonomy" id="529703"/>
    <lineage>
        <taxon>Bacteria</taxon>
        <taxon>Pseudomonadati</taxon>
        <taxon>Bacteroidota</taxon>
        <taxon>Cytophagia</taxon>
        <taxon>Cytophagales</taxon>
        <taxon>Hymenobacteraceae</taxon>
        <taxon>Adhaeribacter</taxon>
    </lineage>
</organism>
<gene>
    <name evidence="2" type="ORF">ACFPIB_17060</name>
</gene>
<dbReference type="RefSeq" id="WP_378018686.1">
    <property type="nucleotide sequence ID" value="NZ_JBHSKT010000015.1"/>
</dbReference>
<comment type="caution">
    <text evidence="2">The sequence shown here is derived from an EMBL/GenBank/DDBJ whole genome shotgun (WGS) entry which is preliminary data.</text>
</comment>
<name>A0ABW0EGH5_9BACT</name>
<evidence type="ECO:0000313" key="2">
    <source>
        <dbReference type="EMBL" id="MFC5272328.1"/>
    </source>
</evidence>
<evidence type="ECO:0000313" key="3">
    <source>
        <dbReference type="Proteomes" id="UP001596161"/>
    </source>
</evidence>
<dbReference type="PROSITE" id="PS52044">
    <property type="entry name" value="VLRF1"/>
    <property type="match status" value="1"/>
</dbReference>
<evidence type="ECO:0000259" key="1">
    <source>
        <dbReference type="PROSITE" id="PS52044"/>
    </source>
</evidence>
<sequence length="222" mass="26142">MNRFLSRETSLQVLARIQKENFLYEYDPEKHRLILLDEAQNERLVFRLPISIPAPDKALNTQEKPVHYVILLVQSGSCAIGYFENGKNLDHKVFRAYMVRKKRGVSQIKHLKTKGKSRAGSRVRLAETEEFFDHINERLQTYFSEYKIDRVAISLPKILMPYFYNSDIKTPFDKNDPRLFKIPKHIHTPIYEVLLDTNCFLQKGELIWEENQQELVDSLLAT</sequence>
<accession>A0ABW0EGH5</accession>
<dbReference type="Pfam" id="PF18826">
    <property type="entry name" value="bVLRF1"/>
    <property type="match status" value="1"/>
</dbReference>
<proteinExistence type="predicted"/>
<feature type="domain" description="VLRF1" evidence="1">
    <location>
        <begin position="64"/>
        <end position="204"/>
    </location>
</feature>
<dbReference type="EMBL" id="JBHSKT010000015">
    <property type="protein sequence ID" value="MFC5272328.1"/>
    <property type="molecule type" value="Genomic_DNA"/>
</dbReference>
<reference evidence="3" key="1">
    <citation type="journal article" date="2019" name="Int. J. Syst. Evol. Microbiol.">
        <title>The Global Catalogue of Microorganisms (GCM) 10K type strain sequencing project: providing services to taxonomists for standard genome sequencing and annotation.</title>
        <authorList>
            <consortium name="The Broad Institute Genomics Platform"/>
            <consortium name="The Broad Institute Genome Sequencing Center for Infectious Disease"/>
            <person name="Wu L."/>
            <person name="Ma J."/>
        </authorList>
    </citation>
    <scope>NUCLEOTIDE SEQUENCE [LARGE SCALE GENOMIC DNA]</scope>
    <source>
        <strain evidence="3">KACC 12602</strain>
    </source>
</reference>
<dbReference type="InterPro" id="IPR041175">
    <property type="entry name" value="VLRF1/Vms1"/>
</dbReference>
<dbReference type="Proteomes" id="UP001596161">
    <property type="component" value="Unassembled WGS sequence"/>
</dbReference>